<protein>
    <submittedName>
        <fullName evidence="2">Uncharacterized protein</fullName>
    </submittedName>
</protein>
<feature type="region of interest" description="Disordered" evidence="1">
    <location>
        <begin position="227"/>
        <end position="252"/>
    </location>
</feature>
<gene>
    <name evidence="2" type="ORF">EV188_102393</name>
</gene>
<accession>A0A4R6VHD3</accession>
<evidence type="ECO:0000313" key="3">
    <source>
        <dbReference type="Proteomes" id="UP000295705"/>
    </source>
</evidence>
<organism evidence="2 3">
    <name type="scientific">Actinomycetospora succinea</name>
    <dbReference type="NCBI Taxonomy" id="663603"/>
    <lineage>
        <taxon>Bacteria</taxon>
        <taxon>Bacillati</taxon>
        <taxon>Actinomycetota</taxon>
        <taxon>Actinomycetes</taxon>
        <taxon>Pseudonocardiales</taxon>
        <taxon>Pseudonocardiaceae</taxon>
        <taxon>Actinomycetospora</taxon>
    </lineage>
</organism>
<feature type="region of interest" description="Disordered" evidence="1">
    <location>
        <begin position="109"/>
        <end position="133"/>
    </location>
</feature>
<dbReference type="AlphaFoldDB" id="A0A4R6VHD3"/>
<name>A0A4R6VHD3_9PSEU</name>
<keyword evidence="3" id="KW-1185">Reference proteome</keyword>
<evidence type="ECO:0000313" key="2">
    <source>
        <dbReference type="EMBL" id="TDQ62738.1"/>
    </source>
</evidence>
<sequence>MPAVGAQETEVDALFAALRRHGLAVDTRTASPTVAPRGNGGPAAVLDLAEDLLGAYLDDVAAGYAPFEDDPRAVARGLVAVQLAEHLTADHGDGVNRVRRVSLVLDEGAPRLVEERNDDGDAPPSADGPHDDPAVFAAELEALARHLREQGFDTEAVPGRATIRIDGRTVELPPDLYRVYLEAQEEEFEALGGDPRSHAWAAWCRLVAGLLRDGAPGLSLATAPDGEVRLVPHPTSDADPDPPLEWSAEPGH</sequence>
<comment type="caution">
    <text evidence="2">The sequence shown here is derived from an EMBL/GenBank/DDBJ whole genome shotgun (WGS) entry which is preliminary data.</text>
</comment>
<reference evidence="2 3" key="1">
    <citation type="submission" date="2019-03" db="EMBL/GenBank/DDBJ databases">
        <title>Genomic Encyclopedia of Type Strains, Phase IV (KMG-IV): sequencing the most valuable type-strain genomes for metagenomic binning, comparative biology and taxonomic classification.</title>
        <authorList>
            <person name="Goeker M."/>
        </authorList>
    </citation>
    <scope>NUCLEOTIDE SEQUENCE [LARGE SCALE GENOMIC DNA]</scope>
    <source>
        <strain evidence="2 3">DSM 45775</strain>
    </source>
</reference>
<evidence type="ECO:0000256" key="1">
    <source>
        <dbReference type="SAM" id="MobiDB-lite"/>
    </source>
</evidence>
<dbReference type="Proteomes" id="UP000295705">
    <property type="component" value="Unassembled WGS sequence"/>
</dbReference>
<proteinExistence type="predicted"/>
<dbReference type="EMBL" id="SNYO01000002">
    <property type="protein sequence ID" value="TDQ62738.1"/>
    <property type="molecule type" value="Genomic_DNA"/>
</dbReference>